<sequence>MRNPIKGTSVKKTVVEKLCPVSVLLFPMRRAFFGNAILETSSRFKRDETVSLCSRDTPWAATTSSSSFSPAVRTQGSTQRCKTQISIQLTNELYEQEKAHI</sequence>
<comment type="caution">
    <text evidence="1">The sequence shown here is derived from an EMBL/GenBank/DDBJ whole genome shotgun (WGS) entry which is preliminary data.</text>
</comment>
<gene>
    <name evidence="1" type="ORF">CDAR_102671</name>
</gene>
<organism evidence="1 2">
    <name type="scientific">Caerostris darwini</name>
    <dbReference type="NCBI Taxonomy" id="1538125"/>
    <lineage>
        <taxon>Eukaryota</taxon>
        <taxon>Metazoa</taxon>
        <taxon>Ecdysozoa</taxon>
        <taxon>Arthropoda</taxon>
        <taxon>Chelicerata</taxon>
        <taxon>Arachnida</taxon>
        <taxon>Araneae</taxon>
        <taxon>Araneomorphae</taxon>
        <taxon>Entelegynae</taxon>
        <taxon>Araneoidea</taxon>
        <taxon>Araneidae</taxon>
        <taxon>Caerostris</taxon>
    </lineage>
</organism>
<dbReference type="AlphaFoldDB" id="A0AAV4WNB1"/>
<proteinExistence type="predicted"/>
<keyword evidence="2" id="KW-1185">Reference proteome</keyword>
<dbReference type="Proteomes" id="UP001054837">
    <property type="component" value="Unassembled WGS sequence"/>
</dbReference>
<protein>
    <submittedName>
        <fullName evidence="1">Uncharacterized protein</fullName>
    </submittedName>
</protein>
<evidence type="ECO:0000313" key="2">
    <source>
        <dbReference type="Proteomes" id="UP001054837"/>
    </source>
</evidence>
<reference evidence="1 2" key="1">
    <citation type="submission" date="2021-06" db="EMBL/GenBank/DDBJ databases">
        <title>Caerostris darwini draft genome.</title>
        <authorList>
            <person name="Kono N."/>
            <person name="Arakawa K."/>
        </authorList>
    </citation>
    <scope>NUCLEOTIDE SEQUENCE [LARGE SCALE GENOMIC DNA]</scope>
</reference>
<accession>A0AAV4WNB1</accession>
<name>A0AAV4WNB1_9ARAC</name>
<evidence type="ECO:0000313" key="1">
    <source>
        <dbReference type="EMBL" id="GIY84162.1"/>
    </source>
</evidence>
<dbReference type="EMBL" id="BPLQ01014904">
    <property type="protein sequence ID" value="GIY84162.1"/>
    <property type="molecule type" value="Genomic_DNA"/>
</dbReference>